<dbReference type="AlphaFoldDB" id="A0ABD3P7I4"/>
<proteinExistence type="predicted"/>
<evidence type="ECO:0000313" key="1">
    <source>
        <dbReference type="EMBL" id="KAL3783617.1"/>
    </source>
</evidence>
<dbReference type="Proteomes" id="UP001516023">
    <property type="component" value="Unassembled WGS sequence"/>
</dbReference>
<evidence type="ECO:0000313" key="2">
    <source>
        <dbReference type="Proteomes" id="UP001516023"/>
    </source>
</evidence>
<sequence>MQRAGKPRSKLISLDIGNNMKSFGLTILLHASMACSVRAFVASRDSMRVAVKLFNLDKQFEKQLKSEYPDASRATILECDDFECAQAQCVQLPSGEWKCEGGLEGERGDTKKTVLMVSEDDD</sequence>
<protein>
    <submittedName>
        <fullName evidence="1">Uncharacterized protein</fullName>
    </submittedName>
</protein>
<dbReference type="PROSITE" id="PS51257">
    <property type="entry name" value="PROKAR_LIPOPROTEIN"/>
    <property type="match status" value="1"/>
</dbReference>
<gene>
    <name evidence="1" type="ORF">HJC23_004983</name>
</gene>
<accession>A0ABD3P7I4</accession>
<dbReference type="EMBL" id="JABMIG020000255">
    <property type="protein sequence ID" value="KAL3783617.1"/>
    <property type="molecule type" value="Genomic_DNA"/>
</dbReference>
<comment type="caution">
    <text evidence="1">The sequence shown here is derived from an EMBL/GenBank/DDBJ whole genome shotgun (WGS) entry which is preliminary data.</text>
</comment>
<reference evidence="1 2" key="1">
    <citation type="journal article" date="2020" name="G3 (Bethesda)">
        <title>Improved Reference Genome for Cyclotella cryptica CCMP332, a Model for Cell Wall Morphogenesis, Salinity Adaptation, and Lipid Production in Diatoms (Bacillariophyta).</title>
        <authorList>
            <person name="Roberts W.R."/>
            <person name="Downey K.M."/>
            <person name="Ruck E.C."/>
            <person name="Traller J.C."/>
            <person name="Alverson A.J."/>
        </authorList>
    </citation>
    <scope>NUCLEOTIDE SEQUENCE [LARGE SCALE GENOMIC DNA]</scope>
    <source>
        <strain evidence="1 2">CCMP332</strain>
    </source>
</reference>
<organism evidence="1 2">
    <name type="scientific">Cyclotella cryptica</name>
    <dbReference type="NCBI Taxonomy" id="29204"/>
    <lineage>
        <taxon>Eukaryota</taxon>
        <taxon>Sar</taxon>
        <taxon>Stramenopiles</taxon>
        <taxon>Ochrophyta</taxon>
        <taxon>Bacillariophyta</taxon>
        <taxon>Coscinodiscophyceae</taxon>
        <taxon>Thalassiosirophycidae</taxon>
        <taxon>Stephanodiscales</taxon>
        <taxon>Stephanodiscaceae</taxon>
        <taxon>Cyclotella</taxon>
    </lineage>
</organism>
<name>A0ABD3P7I4_9STRA</name>
<keyword evidence="2" id="KW-1185">Reference proteome</keyword>